<dbReference type="SUPFAM" id="SSF53448">
    <property type="entry name" value="Nucleotide-diphospho-sugar transferases"/>
    <property type="match status" value="1"/>
</dbReference>
<evidence type="ECO:0000259" key="1">
    <source>
        <dbReference type="Pfam" id="PF00483"/>
    </source>
</evidence>
<dbReference type="EC" id="2.7.7.24" evidence="2"/>
<evidence type="ECO:0000313" key="3">
    <source>
        <dbReference type="Proteomes" id="UP001595772"/>
    </source>
</evidence>
<dbReference type="InterPro" id="IPR029044">
    <property type="entry name" value="Nucleotide-diphossugar_trans"/>
</dbReference>
<accession>A0ABV8GRJ0</accession>
<protein>
    <submittedName>
        <fullName evidence="2">Glucose-1-phosphate thymidylyltransferase</fullName>
        <ecNumber evidence="2">2.7.7.24</ecNumber>
    </submittedName>
</protein>
<dbReference type="InterPro" id="IPR005908">
    <property type="entry name" value="G1P_thy_trans_l"/>
</dbReference>
<reference evidence="3" key="1">
    <citation type="journal article" date="2019" name="Int. J. Syst. Evol. Microbiol.">
        <title>The Global Catalogue of Microorganisms (GCM) 10K type strain sequencing project: providing services to taxonomists for standard genome sequencing and annotation.</title>
        <authorList>
            <consortium name="The Broad Institute Genomics Platform"/>
            <consortium name="The Broad Institute Genome Sequencing Center for Infectious Disease"/>
            <person name="Wu L."/>
            <person name="Ma J."/>
        </authorList>
    </citation>
    <scope>NUCLEOTIDE SEQUENCE [LARGE SCALE GENOMIC DNA]</scope>
    <source>
        <strain evidence="3">IBRC-M 10703</strain>
    </source>
</reference>
<gene>
    <name evidence="2" type="ORF">ACFOUV_01285</name>
</gene>
<dbReference type="GO" id="GO:0008879">
    <property type="term" value="F:glucose-1-phosphate thymidylyltransferase activity"/>
    <property type="evidence" value="ECO:0007669"/>
    <property type="project" value="UniProtKB-EC"/>
</dbReference>
<keyword evidence="2" id="KW-0808">Transferase</keyword>
<dbReference type="PANTHER" id="PTHR42883:SF2">
    <property type="entry name" value="THYMIDYLYLTRANSFERASE"/>
    <property type="match status" value="1"/>
</dbReference>
<evidence type="ECO:0000313" key="2">
    <source>
        <dbReference type="EMBL" id="MFC4022447.1"/>
    </source>
</evidence>
<dbReference type="NCBIfam" id="TIGR01208">
    <property type="entry name" value="rmlA_long"/>
    <property type="match status" value="1"/>
</dbReference>
<dbReference type="Pfam" id="PF00483">
    <property type="entry name" value="NTP_transferase"/>
    <property type="match status" value="1"/>
</dbReference>
<dbReference type="RefSeq" id="WP_379494961.1">
    <property type="nucleotide sequence ID" value="NZ_JBHSAO010000001.1"/>
</dbReference>
<dbReference type="Gene3D" id="3.90.550.10">
    <property type="entry name" value="Spore Coat Polysaccharide Biosynthesis Protein SpsA, Chain A"/>
    <property type="match status" value="1"/>
</dbReference>
<dbReference type="CDD" id="cd04189">
    <property type="entry name" value="G1P_TT_long"/>
    <property type="match status" value="1"/>
</dbReference>
<dbReference type="Gene3D" id="2.160.10.10">
    <property type="entry name" value="Hexapeptide repeat proteins"/>
    <property type="match status" value="1"/>
</dbReference>
<dbReference type="InterPro" id="IPR005835">
    <property type="entry name" value="NTP_transferase_dom"/>
</dbReference>
<organism evidence="2 3">
    <name type="scientific">Oceanobacillus longus</name>
    <dbReference type="NCBI Taxonomy" id="930120"/>
    <lineage>
        <taxon>Bacteria</taxon>
        <taxon>Bacillati</taxon>
        <taxon>Bacillota</taxon>
        <taxon>Bacilli</taxon>
        <taxon>Bacillales</taxon>
        <taxon>Bacillaceae</taxon>
        <taxon>Oceanobacillus</taxon>
    </lineage>
</organism>
<proteinExistence type="predicted"/>
<dbReference type="PANTHER" id="PTHR42883">
    <property type="entry name" value="GLUCOSE-1-PHOSPHATE THYMIDYLTRANSFERASE"/>
    <property type="match status" value="1"/>
</dbReference>
<feature type="domain" description="Nucleotidyl transferase" evidence="1">
    <location>
        <begin position="2"/>
        <end position="235"/>
    </location>
</feature>
<keyword evidence="2" id="KW-0548">Nucleotidyltransferase</keyword>
<comment type="caution">
    <text evidence="2">The sequence shown here is derived from an EMBL/GenBank/DDBJ whole genome shotgun (WGS) entry which is preliminary data.</text>
</comment>
<sequence>MKGLILTAGKGTRLRPLTYTKPKPLLPVANQSVINYGIDHLYNIGIREIGLVIQPNDEEIFKNHVQSSTSKDIRFHYIYQYEQKGIAHAVGKAEDFIGSDSFVLLLGDNLIEEPLDLLMESFHKEDIHGTVLVTKVEHPKDYGIAEIEDGKIKTLEEKPANPKSDLAVIGAYIFNGNIFKAIDSISPSARGEYEITDAIQWMIDHGYSINYIKTNEPTFDVGTMERWLEANQWMLKKSPTQSDHDFEEEITRNSIIIPPVIIGENCEISNSVIGPYVSIEAGVTIKKCTLKNSIVLKGSCLKNVPYEITDSVFGEKAKLIGKNIKKNTIYGVFGDESTLHFSNSNSKKKK</sequence>
<name>A0ABV8GRJ0_9BACI</name>
<keyword evidence="3" id="KW-1185">Reference proteome</keyword>
<dbReference type="Proteomes" id="UP001595772">
    <property type="component" value="Unassembled WGS sequence"/>
</dbReference>
<dbReference type="EMBL" id="JBHSAO010000001">
    <property type="protein sequence ID" value="MFC4022447.1"/>
    <property type="molecule type" value="Genomic_DNA"/>
</dbReference>